<protein>
    <submittedName>
        <fullName evidence="1">Uncharacterized protein</fullName>
    </submittedName>
</protein>
<accession>A0AAD7HZR1</accession>
<gene>
    <name evidence="1" type="ORF">DFH07DRAFT_846964</name>
</gene>
<dbReference type="Proteomes" id="UP001215280">
    <property type="component" value="Unassembled WGS sequence"/>
</dbReference>
<organism evidence="1 2">
    <name type="scientific">Mycena maculata</name>
    <dbReference type="NCBI Taxonomy" id="230809"/>
    <lineage>
        <taxon>Eukaryota</taxon>
        <taxon>Fungi</taxon>
        <taxon>Dikarya</taxon>
        <taxon>Basidiomycota</taxon>
        <taxon>Agaricomycotina</taxon>
        <taxon>Agaricomycetes</taxon>
        <taxon>Agaricomycetidae</taxon>
        <taxon>Agaricales</taxon>
        <taxon>Marasmiineae</taxon>
        <taxon>Mycenaceae</taxon>
        <taxon>Mycena</taxon>
    </lineage>
</organism>
<dbReference type="EMBL" id="JARJLG010000180">
    <property type="protein sequence ID" value="KAJ7731811.1"/>
    <property type="molecule type" value="Genomic_DNA"/>
</dbReference>
<name>A0AAD7HZR1_9AGAR</name>
<comment type="caution">
    <text evidence="1">The sequence shown here is derived from an EMBL/GenBank/DDBJ whole genome shotgun (WGS) entry which is preliminary data.</text>
</comment>
<evidence type="ECO:0000313" key="1">
    <source>
        <dbReference type="EMBL" id="KAJ7731811.1"/>
    </source>
</evidence>
<dbReference type="AlphaFoldDB" id="A0AAD7HZR1"/>
<evidence type="ECO:0000313" key="2">
    <source>
        <dbReference type="Proteomes" id="UP001215280"/>
    </source>
</evidence>
<reference evidence="1" key="1">
    <citation type="submission" date="2023-03" db="EMBL/GenBank/DDBJ databases">
        <title>Massive genome expansion in bonnet fungi (Mycena s.s.) driven by repeated elements and novel gene families across ecological guilds.</title>
        <authorList>
            <consortium name="Lawrence Berkeley National Laboratory"/>
            <person name="Harder C.B."/>
            <person name="Miyauchi S."/>
            <person name="Viragh M."/>
            <person name="Kuo A."/>
            <person name="Thoen E."/>
            <person name="Andreopoulos B."/>
            <person name="Lu D."/>
            <person name="Skrede I."/>
            <person name="Drula E."/>
            <person name="Henrissat B."/>
            <person name="Morin E."/>
            <person name="Kohler A."/>
            <person name="Barry K."/>
            <person name="LaButti K."/>
            <person name="Morin E."/>
            <person name="Salamov A."/>
            <person name="Lipzen A."/>
            <person name="Mereny Z."/>
            <person name="Hegedus B."/>
            <person name="Baldrian P."/>
            <person name="Stursova M."/>
            <person name="Weitz H."/>
            <person name="Taylor A."/>
            <person name="Grigoriev I.V."/>
            <person name="Nagy L.G."/>
            <person name="Martin F."/>
            <person name="Kauserud H."/>
        </authorList>
    </citation>
    <scope>NUCLEOTIDE SEQUENCE</scope>
    <source>
        <strain evidence="1">CBHHK188m</strain>
    </source>
</reference>
<sequence length="225" mass="25938">MPANLKPRSILNNWFLDPAHIHQSSTGLVGAWMQFCRTSRVQICHSGIPNPVRISRRALLALLPPVAVLLLDLSLRRLTLIAISSRTCRHAVLLLARHLRQSLFQTLAPRLHAVVFDLQFCHGLFNNYCTNRLGWGAERQTHRRVFHPRRLQHPYALPQFTARLLRLSMRILQLSMPRLKFPMRTLERAVRRPHPHAYNSLALADNLGASTEFRHTLNVVSEKHM</sequence>
<keyword evidence="2" id="KW-1185">Reference proteome</keyword>
<proteinExistence type="predicted"/>